<sequence>MRGLAGKLGRCLLRVAQEQQQALLLPNCGQLQHVSCVRPEVTLSGVAACHTASSSAPSPAGLSRLHTAVLPQPAATAQVRCVLPTHQHDKAITSRVSCPSCRYGARSATWTPLRRCYPKCKQLAKGSDTASHPAFQH</sequence>
<evidence type="ECO:0000313" key="1">
    <source>
        <dbReference type="EMBL" id="GFH30588.1"/>
    </source>
</evidence>
<protein>
    <submittedName>
        <fullName evidence="1">Geranylgeranyl pyrophosphate synthase GGPPS2</fullName>
    </submittedName>
</protein>
<dbReference type="EMBL" id="BLLF01005004">
    <property type="protein sequence ID" value="GFH30588.1"/>
    <property type="molecule type" value="Genomic_DNA"/>
</dbReference>
<keyword evidence="2" id="KW-1185">Reference proteome</keyword>
<dbReference type="Proteomes" id="UP000485058">
    <property type="component" value="Unassembled WGS sequence"/>
</dbReference>
<comment type="caution">
    <text evidence="1">The sequence shown here is derived from an EMBL/GenBank/DDBJ whole genome shotgun (WGS) entry which is preliminary data.</text>
</comment>
<gene>
    <name evidence="1" type="ORF">HaLaN_29470</name>
</gene>
<reference evidence="1 2" key="1">
    <citation type="submission" date="2020-02" db="EMBL/GenBank/DDBJ databases">
        <title>Draft genome sequence of Haematococcus lacustris strain NIES-144.</title>
        <authorList>
            <person name="Morimoto D."/>
            <person name="Nakagawa S."/>
            <person name="Yoshida T."/>
            <person name="Sawayama S."/>
        </authorList>
    </citation>
    <scope>NUCLEOTIDE SEQUENCE [LARGE SCALE GENOMIC DNA]</scope>
    <source>
        <strain evidence="1 2">NIES-144</strain>
    </source>
</reference>
<evidence type="ECO:0000313" key="2">
    <source>
        <dbReference type="Proteomes" id="UP000485058"/>
    </source>
</evidence>
<organism evidence="1 2">
    <name type="scientific">Haematococcus lacustris</name>
    <name type="common">Green alga</name>
    <name type="synonym">Haematococcus pluvialis</name>
    <dbReference type="NCBI Taxonomy" id="44745"/>
    <lineage>
        <taxon>Eukaryota</taxon>
        <taxon>Viridiplantae</taxon>
        <taxon>Chlorophyta</taxon>
        <taxon>core chlorophytes</taxon>
        <taxon>Chlorophyceae</taxon>
        <taxon>CS clade</taxon>
        <taxon>Chlamydomonadales</taxon>
        <taxon>Haematococcaceae</taxon>
        <taxon>Haematococcus</taxon>
    </lineage>
</organism>
<accession>A0A6A0AD33</accession>
<proteinExistence type="predicted"/>
<dbReference type="AlphaFoldDB" id="A0A6A0AD33"/>
<name>A0A6A0AD33_HAELA</name>